<evidence type="ECO:0000313" key="2">
    <source>
        <dbReference type="EMBL" id="GMI05996.1"/>
    </source>
</evidence>
<dbReference type="Proteomes" id="UP001165160">
    <property type="component" value="Unassembled WGS sequence"/>
</dbReference>
<proteinExistence type="predicted"/>
<evidence type="ECO:0000256" key="1">
    <source>
        <dbReference type="SAM" id="MobiDB-lite"/>
    </source>
</evidence>
<accession>A0A9W7F801</accession>
<organism evidence="2 3">
    <name type="scientific">Triparma verrucosa</name>
    <dbReference type="NCBI Taxonomy" id="1606542"/>
    <lineage>
        <taxon>Eukaryota</taxon>
        <taxon>Sar</taxon>
        <taxon>Stramenopiles</taxon>
        <taxon>Ochrophyta</taxon>
        <taxon>Bolidophyceae</taxon>
        <taxon>Parmales</taxon>
        <taxon>Triparmaceae</taxon>
        <taxon>Triparma</taxon>
    </lineage>
</organism>
<dbReference type="EMBL" id="BRXX01000340">
    <property type="protein sequence ID" value="GMI05996.1"/>
    <property type="molecule type" value="Genomic_DNA"/>
</dbReference>
<keyword evidence="3" id="KW-1185">Reference proteome</keyword>
<sequence>MANHWNRSILKNIDFHLPISLNPSLLSLNNPVNESLSVLGRILNEASSDLEFQLNGQTLNDSDLTKRPSQLELCEMDDLVCVRKRSSSAEKVDLSVQQEDDEAPSF</sequence>
<evidence type="ECO:0000313" key="3">
    <source>
        <dbReference type="Proteomes" id="UP001165160"/>
    </source>
</evidence>
<name>A0A9W7F801_9STRA</name>
<gene>
    <name evidence="2" type="ORF">TrVE_jg12781</name>
</gene>
<reference evidence="3" key="1">
    <citation type="journal article" date="2023" name="Commun. Biol.">
        <title>Genome analysis of Parmales, the sister group of diatoms, reveals the evolutionary specialization of diatoms from phago-mixotrophs to photoautotrophs.</title>
        <authorList>
            <person name="Ban H."/>
            <person name="Sato S."/>
            <person name="Yoshikawa S."/>
            <person name="Yamada K."/>
            <person name="Nakamura Y."/>
            <person name="Ichinomiya M."/>
            <person name="Sato N."/>
            <person name="Blanc-Mathieu R."/>
            <person name="Endo H."/>
            <person name="Kuwata A."/>
            <person name="Ogata H."/>
        </authorList>
    </citation>
    <scope>NUCLEOTIDE SEQUENCE [LARGE SCALE GENOMIC DNA]</scope>
    <source>
        <strain evidence="3">NIES 3699</strain>
    </source>
</reference>
<dbReference type="AlphaFoldDB" id="A0A9W7F801"/>
<feature type="region of interest" description="Disordered" evidence="1">
    <location>
        <begin position="86"/>
        <end position="106"/>
    </location>
</feature>
<protein>
    <submittedName>
        <fullName evidence="2">Uncharacterized protein</fullName>
    </submittedName>
</protein>
<comment type="caution">
    <text evidence="2">The sequence shown here is derived from an EMBL/GenBank/DDBJ whole genome shotgun (WGS) entry which is preliminary data.</text>
</comment>